<dbReference type="AlphaFoldDB" id="G9WZX2"/>
<sequence>MNKLSNKTFLVDFRIDEEIENEFKKNDIEYIKTLKNENLYEEISGHPDIAACNLGDVTVIEPDTYNLLYEQIKDFNIIKGETILRGKYPYDIAYNFIVTEKYIIGKLNYMDKVVRKLAEKKGLEFINVKQGYARCSTISLPKDRFITSDSNIYETLISKNLKCYLIECQDIYLSERYNGFLGGSCLIYDDEIMFFGNIDSIRNGDILKKILKENHIKYYDINNLKLKDYGLMIKL</sequence>
<dbReference type="Proteomes" id="UP000006437">
    <property type="component" value="Unassembled WGS sequence"/>
</dbReference>
<gene>
    <name evidence="2" type="ORF">HMPREF9629_01728</name>
</gene>
<feature type="domain" description="DUF6873" evidence="1">
    <location>
        <begin position="10"/>
        <end position="233"/>
    </location>
</feature>
<name>G9WZX2_9FIRM</name>
<organism evidence="2 3">
    <name type="scientific">Peptoanaerobacter stomatis</name>
    <dbReference type="NCBI Taxonomy" id="796937"/>
    <lineage>
        <taxon>Bacteria</taxon>
        <taxon>Bacillati</taxon>
        <taxon>Bacillota</taxon>
        <taxon>Clostridia</taxon>
        <taxon>Peptostreptococcales</taxon>
        <taxon>Filifactoraceae</taxon>
        <taxon>Peptoanaerobacter</taxon>
    </lineage>
</organism>
<evidence type="ECO:0000313" key="3">
    <source>
        <dbReference type="Proteomes" id="UP000006437"/>
    </source>
</evidence>
<evidence type="ECO:0000313" key="2">
    <source>
        <dbReference type="EMBL" id="EHL15604.1"/>
    </source>
</evidence>
<dbReference type="HOGENOM" id="CLU_104531_0_0_9"/>
<dbReference type="RefSeq" id="WP_009525957.1">
    <property type="nucleotide sequence ID" value="NZ_JH414559.1"/>
</dbReference>
<proteinExistence type="predicted"/>
<protein>
    <recommendedName>
        <fullName evidence="1">DUF6873 domain-containing protein</fullName>
    </recommendedName>
</protein>
<dbReference type="EMBL" id="AFZE01000010">
    <property type="protein sequence ID" value="EHL15604.1"/>
    <property type="molecule type" value="Genomic_DNA"/>
</dbReference>
<dbReference type="BioCyc" id="EBAC796937-HMP:GMGH-1736-MONOMER"/>
<dbReference type="InterPro" id="IPR049238">
    <property type="entry name" value="DUF6873"/>
</dbReference>
<reference evidence="2 3" key="1">
    <citation type="submission" date="2011-08" db="EMBL/GenBank/DDBJ databases">
        <title>The Genome Sequence of Eubacteriaceae bacterium ACC19a.</title>
        <authorList>
            <consortium name="The Broad Institute Genome Sequencing Platform"/>
            <person name="Earl A."/>
            <person name="Ward D."/>
            <person name="Feldgarden M."/>
            <person name="Gevers D."/>
            <person name="Sizova M."/>
            <person name="Hazen A."/>
            <person name="Epstein S."/>
            <person name="Young S.K."/>
            <person name="Zeng Q."/>
            <person name="Gargeya S."/>
            <person name="Fitzgerald M."/>
            <person name="Haas B."/>
            <person name="Abouelleil A."/>
            <person name="Alvarado L."/>
            <person name="Arachchi H.M."/>
            <person name="Berlin A."/>
            <person name="Brown A."/>
            <person name="Chapman S.B."/>
            <person name="Chen Z."/>
            <person name="Dunbar C."/>
            <person name="Freedman E."/>
            <person name="Gearin G."/>
            <person name="Gellesch M."/>
            <person name="Goldberg J."/>
            <person name="Griggs A."/>
            <person name="Gujja S."/>
            <person name="Heiman D."/>
            <person name="Howarth C."/>
            <person name="Larson L."/>
            <person name="Lui A."/>
            <person name="MacDonald P.J.P."/>
            <person name="Montmayeur A."/>
            <person name="Murphy C."/>
            <person name="Neiman D."/>
            <person name="Pearson M."/>
            <person name="Priest M."/>
            <person name="Roberts A."/>
            <person name="Saif S."/>
            <person name="Shea T."/>
            <person name="Shenoy N."/>
            <person name="Sisk P."/>
            <person name="Stolte C."/>
            <person name="Sykes S."/>
            <person name="Wortman J."/>
            <person name="Nusbaum C."/>
            <person name="Birren B."/>
        </authorList>
    </citation>
    <scope>NUCLEOTIDE SEQUENCE [LARGE SCALE GENOMIC DNA]</scope>
    <source>
        <strain evidence="2 3">ACC19a</strain>
    </source>
</reference>
<evidence type="ECO:0000259" key="1">
    <source>
        <dbReference type="Pfam" id="PF21778"/>
    </source>
</evidence>
<accession>G9WZX2</accession>
<dbReference type="Pfam" id="PF21778">
    <property type="entry name" value="DUF6873"/>
    <property type="match status" value="1"/>
</dbReference>
<comment type="caution">
    <text evidence="2">The sequence shown here is derived from an EMBL/GenBank/DDBJ whole genome shotgun (WGS) entry which is preliminary data.</text>
</comment>